<dbReference type="PRINTS" id="PR00379">
    <property type="entry name" value="INTEIN"/>
</dbReference>
<evidence type="ECO:0000313" key="22">
    <source>
        <dbReference type="EMBL" id="MCS3919934.1"/>
    </source>
</evidence>
<evidence type="ECO:0000259" key="20">
    <source>
        <dbReference type="PROSITE" id="PS51192"/>
    </source>
</evidence>
<keyword evidence="3 13" id="KW-0547">Nucleotide-binding</keyword>
<dbReference type="Pfam" id="PF14890">
    <property type="entry name" value="Intein_splicing"/>
    <property type="match status" value="1"/>
</dbReference>
<keyword evidence="2 13" id="KW-0963">Cytoplasm</keyword>
<feature type="domain" description="Helicase C-terminal" evidence="21">
    <location>
        <begin position="953"/>
        <end position="1115"/>
    </location>
</feature>
<evidence type="ECO:0000256" key="14">
    <source>
        <dbReference type="RuleBase" id="RU003587"/>
    </source>
</evidence>
<dbReference type="InterPro" id="IPR014001">
    <property type="entry name" value="Helicase_ATP-bd"/>
</dbReference>
<dbReference type="InterPro" id="IPR006141">
    <property type="entry name" value="Intein_N"/>
</dbReference>
<evidence type="ECO:0000256" key="3">
    <source>
        <dbReference type="ARBA" id="ARBA00022741"/>
    </source>
</evidence>
<dbReference type="NCBIfam" id="TIGR01443">
    <property type="entry name" value="intein_Cterm"/>
    <property type="match status" value="1"/>
</dbReference>
<dbReference type="SMART" id="SM00530">
    <property type="entry name" value="HTH_XRE"/>
    <property type="match status" value="1"/>
</dbReference>
<name>A0ABT2EPP6_9BACT</name>
<feature type="coiled-coil region" evidence="15">
    <location>
        <begin position="769"/>
        <end position="807"/>
    </location>
</feature>
<dbReference type="InterPro" id="IPR001650">
    <property type="entry name" value="Helicase_C-like"/>
</dbReference>
<protein>
    <recommendedName>
        <fullName evidence="12 13">UvrABC system protein B</fullName>
        <shortName evidence="13">Protein UvrB</shortName>
    </recommendedName>
    <alternativeName>
        <fullName evidence="13">Excinuclease ABC subunit B</fullName>
    </alternativeName>
</protein>
<dbReference type="NCBIfam" id="TIGR01445">
    <property type="entry name" value="intein_Nterm"/>
    <property type="match status" value="1"/>
</dbReference>
<keyword evidence="10 13" id="KW-0234">DNA repair</keyword>
<dbReference type="NCBIfam" id="TIGR00631">
    <property type="entry name" value="uvrb"/>
    <property type="match status" value="1"/>
</dbReference>
<accession>A0ABT2EPP6</accession>
<evidence type="ECO:0000256" key="2">
    <source>
        <dbReference type="ARBA" id="ARBA00022490"/>
    </source>
</evidence>
<dbReference type="SMART" id="SM00306">
    <property type="entry name" value="HintN"/>
    <property type="match status" value="1"/>
</dbReference>
<feature type="domain" description="Helicase ATP-binding" evidence="20">
    <location>
        <begin position="570"/>
        <end position="703"/>
    </location>
</feature>
<evidence type="ECO:0000256" key="9">
    <source>
        <dbReference type="ARBA" id="ARBA00023000"/>
    </source>
</evidence>
<dbReference type="InterPro" id="IPR036876">
    <property type="entry name" value="UVR_dom_sf"/>
</dbReference>
<dbReference type="InterPro" id="IPR001943">
    <property type="entry name" value="UVR_dom"/>
</dbReference>
<dbReference type="SUPFAM" id="SSF52540">
    <property type="entry name" value="P-loop containing nucleoside triphosphate hydrolases"/>
    <property type="match status" value="3"/>
</dbReference>
<keyword evidence="13 14" id="KW-0742">SOS response</keyword>
<dbReference type="InterPro" id="IPR006142">
    <property type="entry name" value="INTEIN"/>
</dbReference>
<dbReference type="Gene3D" id="3.30.2060.10">
    <property type="entry name" value="Penicillin-binding protein 1b domain"/>
    <property type="match status" value="1"/>
</dbReference>
<dbReference type="SUPFAM" id="SSF55608">
    <property type="entry name" value="Homing endonucleases"/>
    <property type="match status" value="1"/>
</dbReference>
<comment type="caution">
    <text evidence="22">The sequence shown here is derived from an EMBL/GenBank/DDBJ whole genome shotgun (WGS) entry which is preliminary data.</text>
</comment>
<dbReference type="NCBIfam" id="NF003673">
    <property type="entry name" value="PRK05298.1"/>
    <property type="match status" value="1"/>
</dbReference>
<evidence type="ECO:0000256" key="5">
    <source>
        <dbReference type="ARBA" id="ARBA00022769"/>
    </source>
</evidence>
<dbReference type="InterPro" id="IPR001387">
    <property type="entry name" value="Cro/C1-type_HTH"/>
</dbReference>
<evidence type="ECO:0000256" key="10">
    <source>
        <dbReference type="ARBA" id="ARBA00023204"/>
    </source>
</evidence>
<dbReference type="Gene3D" id="1.10.260.40">
    <property type="entry name" value="lambda repressor-like DNA-binding domains"/>
    <property type="match status" value="1"/>
</dbReference>
<evidence type="ECO:0000256" key="1">
    <source>
        <dbReference type="ARBA" id="ARBA00008533"/>
    </source>
</evidence>
<comment type="similarity">
    <text evidence="1 13 14">Belongs to the UvrB family.</text>
</comment>
<feature type="domain" description="DOD-type homing endonuclease" evidence="18">
    <location>
        <begin position="261"/>
        <end position="385"/>
    </location>
</feature>
<evidence type="ECO:0000259" key="21">
    <source>
        <dbReference type="PROSITE" id="PS51194"/>
    </source>
</evidence>
<dbReference type="PANTHER" id="PTHR24029:SF0">
    <property type="entry name" value="UVRABC SYSTEM PROTEIN B"/>
    <property type="match status" value="1"/>
</dbReference>
<dbReference type="PROSITE" id="PS50819">
    <property type="entry name" value="INTEIN_ENDONUCLEASE"/>
    <property type="match status" value="1"/>
</dbReference>
<dbReference type="InterPro" id="IPR004042">
    <property type="entry name" value="Intein_endonuc_central"/>
</dbReference>
<evidence type="ECO:0000256" key="13">
    <source>
        <dbReference type="HAMAP-Rule" id="MF_00204"/>
    </source>
</evidence>
<dbReference type="InterPro" id="IPR036844">
    <property type="entry name" value="Hint_dom_sf"/>
</dbReference>
<evidence type="ECO:0000259" key="17">
    <source>
        <dbReference type="PROSITE" id="PS50151"/>
    </source>
</evidence>
<gene>
    <name evidence="13" type="primary">uvrB</name>
    <name evidence="22" type="ORF">M2350_002351</name>
</gene>
<dbReference type="InterPro" id="IPR004860">
    <property type="entry name" value="LAGLIDADG_dom"/>
</dbReference>
<evidence type="ECO:0000313" key="23">
    <source>
        <dbReference type="Proteomes" id="UP001204798"/>
    </source>
</evidence>
<evidence type="ECO:0000256" key="4">
    <source>
        <dbReference type="ARBA" id="ARBA00022763"/>
    </source>
</evidence>
<dbReference type="Pfam" id="PF00271">
    <property type="entry name" value="Helicase_C"/>
    <property type="match status" value="1"/>
</dbReference>
<comment type="caution">
    <text evidence="13">Lacks conserved residue(s) required for the propagation of feature annotation.</text>
</comment>
<dbReference type="InterPro" id="IPR003587">
    <property type="entry name" value="Hint_dom_N"/>
</dbReference>
<dbReference type="PROSITE" id="PS50818">
    <property type="entry name" value="INTEIN_C_TER"/>
    <property type="match status" value="1"/>
</dbReference>
<evidence type="ECO:0000256" key="6">
    <source>
        <dbReference type="ARBA" id="ARBA00022813"/>
    </source>
</evidence>
<dbReference type="Pfam" id="PF14528">
    <property type="entry name" value="LAGLIDADG_3"/>
    <property type="match status" value="1"/>
</dbReference>
<dbReference type="Gene3D" id="3.10.28.10">
    <property type="entry name" value="Homing endonucleases"/>
    <property type="match status" value="1"/>
</dbReference>
<dbReference type="Pfam" id="PF02151">
    <property type="entry name" value="UVR"/>
    <property type="match status" value="1"/>
</dbReference>
<dbReference type="SMART" id="SM00490">
    <property type="entry name" value="HELICc"/>
    <property type="match status" value="1"/>
</dbReference>
<dbReference type="Pfam" id="PF01381">
    <property type="entry name" value="HTH_3"/>
    <property type="match status" value="1"/>
</dbReference>
<dbReference type="PROSITE" id="PS50943">
    <property type="entry name" value="HTH_CROC1"/>
    <property type="match status" value="1"/>
</dbReference>
<keyword evidence="9" id="KW-0651">Protein splicing</keyword>
<comment type="domain">
    <text evidence="13">The beta-hairpin motif is involved in DNA binding.</text>
</comment>
<reference evidence="22 23" key="1">
    <citation type="submission" date="2022-08" db="EMBL/GenBank/DDBJ databases">
        <title>Bacterial and archaeal communities from various locations to study Microbial Dark Matter (Phase II).</title>
        <authorList>
            <person name="Stepanauskas R."/>
        </authorList>
    </citation>
    <scope>NUCLEOTIDE SEQUENCE [LARGE SCALE GENOMIC DNA]</scope>
    <source>
        <strain evidence="22 23">PD1</strain>
    </source>
</reference>
<comment type="subunit">
    <text evidence="11 13 14">Forms a heterotetramer with UvrA during the search for lesions. Interacts with UvrC in an incision complex.</text>
</comment>
<dbReference type="PROSITE" id="PS51194">
    <property type="entry name" value="HELICASE_CTER"/>
    <property type="match status" value="1"/>
</dbReference>
<dbReference type="CDD" id="cd00081">
    <property type="entry name" value="Hint"/>
    <property type="match status" value="1"/>
</dbReference>
<proteinExistence type="inferred from homology"/>
<dbReference type="Pfam" id="PF17757">
    <property type="entry name" value="UvrB_inter"/>
    <property type="match status" value="1"/>
</dbReference>
<dbReference type="Gene3D" id="4.10.860.10">
    <property type="entry name" value="UVR domain"/>
    <property type="match status" value="1"/>
</dbReference>
<dbReference type="CDD" id="cd17916">
    <property type="entry name" value="DEXHc_UvrB"/>
    <property type="match status" value="1"/>
</dbReference>
<dbReference type="InterPro" id="IPR003586">
    <property type="entry name" value="Hint_dom_C"/>
</dbReference>
<comment type="function">
    <text evidence="13">The UvrABC repair system catalyzes the recognition and processing of DNA lesions. A damage recognition complex composed of 2 UvrA and 2 UvrB subunits scans DNA for abnormalities. Upon binding of the UvrA(2)B(2) complex to a putative damaged site, the DNA wraps around one UvrB monomer. DNA wrap is dependent on ATP binding by UvrB and probably causes local melting of the DNA helix, facilitating insertion of UvrB beta-hairpin between the DNA strands. Then UvrB probes one DNA strand for the presence of a lesion. If a lesion is found the UvrA subunits dissociate and the UvrB-DNA preincision complex is formed. This complex is subsequently bound by UvrC and the second UvrB is released. If no lesion is found, the DNA wraps around the other UvrB subunit that will check the other stand for damage.</text>
</comment>
<evidence type="ECO:0000256" key="8">
    <source>
        <dbReference type="ARBA" id="ARBA00022881"/>
    </source>
</evidence>
<dbReference type="InterPro" id="IPR010982">
    <property type="entry name" value="Lambda_DNA-bd_dom_sf"/>
</dbReference>
<dbReference type="SUPFAM" id="SSF47413">
    <property type="entry name" value="lambda repressor-like DNA-binding domains"/>
    <property type="match status" value="1"/>
</dbReference>
<evidence type="ECO:0000256" key="12">
    <source>
        <dbReference type="ARBA" id="ARBA00029504"/>
    </source>
</evidence>
<dbReference type="Pfam" id="PF12344">
    <property type="entry name" value="UvrB"/>
    <property type="match status" value="1"/>
</dbReference>
<keyword evidence="4 13" id="KW-0227">DNA damage</keyword>
<dbReference type="SUPFAM" id="SSF51294">
    <property type="entry name" value="Hedgehog/intein (Hint) domain"/>
    <property type="match status" value="1"/>
</dbReference>
<keyword evidence="8 13" id="KW-0267">Excision nuclease</keyword>
<dbReference type="PROSITE" id="PS51192">
    <property type="entry name" value="HELICASE_ATP_BIND_1"/>
    <property type="match status" value="1"/>
</dbReference>
<dbReference type="HAMAP" id="MF_00204">
    <property type="entry name" value="UvrB"/>
    <property type="match status" value="1"/>
</dbReference>
<feature type="domain" description="UVR" evidence="17">
    <location>
        <begin position="1153"/>
        <end position="1188"/>
    </location>
</feature>
<keyword evidence="15" id="KW-0175">Coiled coil</keyword>
<evidence type="ECO:0000256" key="7">
    <source>
        <dbReference type="ARBA" id="ARBA00022840"/>
    </source>
</evidence>
<keyword evidence="6" id="KW-0068">Autocatalytic cleavage</keyword>
<dbReference type="InterPro" id="IPR041471">
    <property type="entry name" value="UvrB_inter"/>
</dbReference>
<feature type="domain" description="HTH cro/C1-type" evidence="19">
    <location>
        <begin position="459"/>
        <end position="510"/>
    </location>
</feature>
<feature type="compositionally biased region" description="Polar residues" evidence="16">
    <location>
        <begin position="1190"/>
        <end position="1200"/>
    </location>
</feature>
<evidence type="ECO:0000256" key="11">
    <source>
        <dbReference type="ARBA" id="ARBA00026033"/>
    </source>
</evidence>
<dbReference type="InterPro" id="IPR024759">
    <property type="entry name" value="UvrB_YAD/RRR_dom"/>
</dbReference>
<organism evidence="22 23">
    <name type="scientific">Candidatus Fervidibacter sacchari</name>
    <dbReference type="NCBI Taxonomy" id="1448929"/>
    <lineage>
        <taxon>Bacteria</taxon>
        <taxon>Candidatus Fervidibacterota</taxon>
        <taxon>Candidatus Fervidibacter</taxon>
    </lineage>
</organism>
<dbReference type="EMBL" id="JANUCP010000004">
    <property type="protein sequence ID" value="MCS3919934.1"/>
    <property type="molecule type" value="Genomic_DNA"/>
</dbReference>
<comment type="subcellular location">
    <subcellularLocation>
        <location evidence="13 14">Cytoplasm</location>
    </subcellularLocation>
</comment>
<sequence length="1221" mass="141203">MQCFQLVTDLKPKGDQPKAIRQLLEGLRKGYRFQTLIGITGSGKSLPPEERVLIGVEKDGYIYPQLVPIGELVDEILAEARPLLTNWGDEIVFSDKLSKRYFAFAFDPVTKRSGWRPIKAFHRHPSPDTLYRVRTACGREVIVTGDHNLWVLRDGQFCLLPTKEIKDGDYIPLPLSLPSPQKPLKYISTASYLRAEKVYAKVPLEAVASLPLSREKRWRVHHGEGVPLSVIPDELMGQVTLCGKQHSLSAHVQLNEDWLSLIGVYIAEGHATPRYVIISIRNPIWRRKVERCLRRLGFTFRHRPDGDIQISMMLLSRLLKQWCGRTSKEKHLPPFWMSLSNRQLSQMLAAYFAGDGSVGAEGVYCVTVSHRLADDLLWALLRFGIWARVRRRIVKKPSGKLSCCWEIKVTGRENLERFANAIGFAFSSKQRRLKELLHRYRKRPTNTNVDVIPIAGLSFQDARKRLGFTQKAIAQEMNVAPSFIALIEHRKRYPSRTTWKRLVNALRSYLLSEHPDISLLRSWRSLLNCRWTRIAAIEPVKPTSKWVYDLSVEDWETFIAGFGGLFVHNTFTIANVIAQWNRPTLIICHNKTLAAQLCAELRQLFPNNAVEYFVSFYDYYQPEAYIPQTDTYIEKDCDINDEIDRLRHAATQAVSTRRDVIVVATVSCIYGLGSPELYQEMTLTLERGKLYDLRWVLHKLVDLYFARNDYELERGTFRLRGDVLEVRPAYEEMVYRIEFFGDEVDSITVIDPLTGEVLERKDKVVIYPASHYVCTRERLERALKSIEQELQEQLEKFRREGKLLEAQRLEQRVRYDLELLRETGYCKGIENYSRHFDGRKPGEPPYTLIDYFPKDFLLIIDESHQTIPQLRAMYEGEMSRKRNLVEFGWRLPSAYDHRPLKFEEFLERINQCIFMSATPGEWELSVSQQVVEQIVRPTGLLDPEVEVRPTKGQIEDLVGEIKKRVAKGQRVLVTTLTKRTAEDLTAFLNELGIKAHYLHHDIEAIERTEILRDLRLGNYDVLVGINLLREGLDLPEVSLVAILDADKEGFLRSYTSLIQIMGRAARHVEGKVIMYADTITESMRKAIEETNRRRRIQEEFNRKHGIKPQSIQKPVFDAYLPVPSLMERRAAYQAGTGDQGLGTGETLTLDEIPFVIKRLEKEMQEAAKRLEFERAAELRDRIRYLRNLLYGTSPTDGQRTPQPPTPLKRKQVKNPRNKAKW</sequence>
<dbReference type="CDD" id="cd00093">
    <property type="entry name" value="HTH_XRE"/>
    <property type="match status" value="1"/>
</dbReference>
<keyword evidence="5 13" id="KW-0228">DNA excision</keyword>
<dbReference type="InterPro" id="IPR030934">
    <property type="entry name" value="Intein_C"/>
</dbReference>
<keyword evidence="7 13" id="KW-0067">ATP-binding</keyword>
<dbReference type="InterPro" id="IPR027417">
    <property type="entry name" value="P-loop_NTPase"/>
</dbReference>
<keyword evidence="23" id="KW-1185">Reference proteome</keyword>
<dbReference type="Gene3D" id="3.40.50.300">
    <property type="entry name" value="P-loop containing nucleotide triphosphate hydrolases"/>
    <property type="match status" value="4"/>
</dbReference>
<dbReference type="PROSITE" id="PS50151">
    <property type="entry name" value="UVR"/>
    <property type="match status" value="1"/>
</dbReference>
<evidence type="ECO:0000256" key="15">
    <source>
        <dbReference type="SAM" id="Coils"/>
    </source>
</evidence>
<dbReference type="CDD" id="cd18790">
    <property type="entry name" value="SF2_C_UvrB"/>
    <property type="match status" value="1"/>
</dbReference>
<dbReference type="PANTHER" id="PTHR24029">
    <property type="entry name" value="UVRABC SYSTEM PROTEIN B"/>
    <property type="match status" value="1"/>
</dbReference>
<feature type="short sequence motif" description="Beta-hairpin" evidence="13">
    <location>
        <begin position="616"/>
        <end position="639"/>
    </location>
</feature>
<dbReference type="Gene3D" id="2.170.16.10">
    <property type="entry name" value="Hedgehog/Intein (Hint) domain"/>
    <property type="match status" value="2"/>
</dbReference>
<dbReference type="SUPFAM" id="SSF46600">
    <property type="entry name" value="C-terminal UvrC-binding domain of UvrB"/>
    <property type="match status" value="1"/>
</dbReference>
<evidence type="ECO:0000259" key="19">
    <source>
        <dbReference type="PROSITE" id="PS50943"/>
    </source>
</evidence>
<evidence type="ECO:0000259" key="18">
    <source>
        <dbReference type="PROSITE" id="PS50819"/>
    </source>
</evidence>
<feature type="compositionally biased region" description="Basic residues" evidence="16">
    <location>
        <begin position="1207"/>
        <end position="1221"/>
    </location>
</feature>
<dbReference type="Proteomes" id="UP001204798">
    <property type="component" value="Unassembled WGS sequence"/>
</dbReference>
<dbReference type="SMART" id="SM00487">
    <property type="entry name" value="DEXDc"/>
    <property type="match status" value="1"/>
</dbReference>
<feature type="region of interest" description="Disordered" evidence="16">
    <location>
        <begin position="1190"/>
        <end position="1221"/>
    </location>
</feature>
<evidence type="ECO:0000256" key="16">
    <source>
        <dbReference type="SAM" id="MobiDB-lite"/>
    </source>
</evidence>
<dbReference type="InterPro" id="IPR027434">
    <property type="entry name" value="Homing_endonucl"/>
</dbReference>
<dbReference type="SMART" id="SM00305">
    <property type="entry name" value="HintC"/>
    <property type="match status" value="1"/>
</dbReference>
<dbReference type="InterPro" id="IPR004807">
    <property type="entry name" value="UvrB"/>
</dbReference>